<accession>A0A9W6KRH3</accession>
<organism evidence="1 2">
    <name type="scientific">Dactylosporangium matsuzakiense</name>
    <dbReference type="NCBI Taxonomy" id="53360"/>
    <lineage>
        <taxon>Bacteria</taxon>
        <taxon>Bacillati</taxon>
        <taxon>Actinomycetota</taxon>
        <taxon>Actinomycetes</taxon>
        <taxon>Micromonosporales</taxon>
        <taxon>Micromonosporaceae</taxon>
        <taxon>Dactylosporangium</taxon>
    </lineage>
</organism>
<reference evidence="1" key="2">
    <citation type="submission" date="2023-01" db="EMBL/GenBank/DDBJ databases">
        <authorList>
            <person name="Sun Q."/>
            <person name="Evtushenko L."/>
        </authorList>
    </citation>
    <scope>NUCLEOTIDE SEQUENCE</scope>
    <source>
        <strain evidence="1">VKM Ac-1321</strain>
    </source>
</reference>
<dbReference type="RefSeq" id="WP_261963694.1">
    <property type="nucleotide sequence ID" value="NZ_BAAAXA010000003.1"/>
</dbReference>
<reference evidence="1" key="1">
    <citation type="journal article" date="2014" name="Int. J. Syst. Evol. Microbiol.">
        <title>Complete genome sequence of Corynebacterium casei LMG S-19264T (=DSM 44701T), isolated from a smear-ripened cheese.</title>
        <authorList>
            <consortium name="US DOE Joint Genome Institute (JGI-PGF)"/>
            <person name="Walter F."/>
            <person name="Albersmeier A."/>
            <person name="Kalinowski J."/>
            <person name="Ruckert C."/>
        </authorList>
    </citation>
    <scope>NUCLEOTIDE SEQUENCE</scope>
    <source>
        <strain evidence="1">VKM Ac-1321</strain>
    </source>
</reference>
<gene>
    <name evidence="1" type="ORF">GCM10017581_059260</name>
</gene>
<evidence type="ECO:0000313" key="2">
    <source>
        <dbReference type="Proteomes" id="UP001143480"/>
    </source>
</evidence>
<dbReference type="AlphaFoldDB" id="A0A9W6KRH3"/>
<protein>
    <submittedName>
        <fullName evidence="1">Uncharacterized protein</fullName>
    </submittedName>
</protein>
<evidence type="ECO:0000313" key="1">
    <source>
        <dbReference type="EMBL" id="GLL04179.1"/>
    </source>
</evidence>
<dbReference type="EMBL" id="BSFP01000042">
    <property type="protein sequence ID" value="GLL04179.1"/>
    <property type="molecule type" value="Genomic_DNA"/>
</dbReference>
<dbReference type="Proteomes" id="UP001143480">
    <property type="component" value="Unassembled WGS sequence"/>
</dbReference>
<sequence length="128" mass="13584">MTIVTLPQHSPAAATLDRIDVLLIAPAHRLSDLDRHLPATWMVTRRAEMPAGCREPDIVLLDDPGPRSVTAACLRHPAASIVAVLSPYSDHQAVVDVLEAGADACVRSSSAPVIAAHLEACRRRQAGA</sequence>
<name>A0A9W6KRH3_9ACTN</name>
<proteinExistence type="predicted"/>
<keyword evidence="2" id="KW-1185">Reference proteome</keyword>
<comment type="caution">
    <text evidence="1">The sequence shown here is derived from an EMBL/GenBank/DDBJ whole genome shotgun (WGS) entry which is preliminary data.</text>
</comment>